<dbReference type="Proteomes" id="UP001152523">
    <property type="component" value="Unassembled WGS sequence"/>
</dbReference>
<evidence type="ECO:0000256" key="1">
    <source>
        <dbReference type="SAM" id="MobiDB-lite"/>
    </source>
</evidence>
<evidence type="ECO:0000313" key="2">
    <source>
        <dbReference type="EMBL" id="CAH9114101.1"/>
    </source>
</evidence>
<reference evidence="3" key="1">
    <citation type="submission" date="2022-07" db="EMBL/GenBank/DDBJ databases">
        <authorList>
            <person name="Macas J."/>
            <person name="Novak P."/>
            <person name="Neumann P."/>
        </authorList>
    </citation>
    <scope>NUCLEOTIDE SEQUENCE</scope>
</reference>
<comment type="caution">
    <text evidence="3">The sequence shown here is derived from an EMBL/GenBank/DDBJ whole genome shotgun (WGS) entry which is preliminary data.</text>
</comment>
<evidence type="ECO:0000313" key="3">
    <source>
        <dbReference type="EMBL" id="CAH9147027.1"/>
    </source>
</evidence>
<feature type="compositionally biased region" description="Low complexity" evidence="1">
    <location>
        <begin position="28"/>
        <end position="37"/>
    </location>
</feature>
<organism evidence="3 4">
    <name type="scientific">Cuscuta epithymum</name>
    <dbReference type="NCBI Taxonomy" id="186058"/>
    <lineage>
        <taxon>Eukaryota</taxon>
        <taxon>Viridiplantae</taxon>
        <taxon>Streptophyta</taxon>
        <taxon>Embryophyta</taxon>
        <taxon>Tracheophyta</taxon>
        <taxon>Spermatophyta</taxon>
        <taxon>Magnoliopsida</taxon>
        <taxon>eudicotyledons</taxon>
        <taxon>Gunneridae</taxon>
        <taxon>Pentapetalae</taxon>
        <taxon>asterids</taxon>
        <taxon>lamiids</taxon>
        <taxon>Solanales</taxon>
        <taxon>Convolvulaceae</taxon>
        <taxon>Cuscuteae</taxon>
        <taxon>Cuscuta</taxon>
        <taxon>Cuscuta subgen. Cuscuta</taxon>
    </lineage>
</organism>
<feature type="compositionally biased region" description="Basic and acidic residues" evidence="1">
    <location>
        <begin position="39"/>
        <end position="53"/>
    </location>
</feature>
<dbReference type="InterPro" id="IPR053342">
    <property type="entry name" value="Exosome_cofactor/PTGS_suppr"/>
</dbReference>
<keyword evidence="4" id="KW-1185">Reference proteome</keyword>
<dbReference type="PANTHER" id="PTHR37260">
    <property type="entry name" value="PHOSPHORELAY PROTEIN"/>
    <property type="match status" value="1"/>
</dbReference>
<evidence type="ECO:0000313" key="4">
    <source>
        <dbReference type="Proteomes" id="UP001152523"/>
    </source>
</evidence>
<accession>A0AAV0GGN3</accession>
<dbReference type="AlphaFoldDB" id="A0AAV0GGN3"/>
<dbReference type="EMBL" id="CAMAPF010000218">
    <property type="protein sequence ID" value="CAH9114101.1"/>
    <property type="molecule type" value="Genomic_DNA"/>
</dbReference>
<dbReference type="EMBL" id="CAMAPF010001120">
    <property type="protein sequence ID" value="CAH9147027.1"/>
    <property type="molecule type" value="Genomic_DNA"/>
</dbReference>
<protein>
    <submittedName>
        <fullName evidence="3">Uncharacterized protein</fullName>
    </submittedName>
</protein>
<gene>
    <name evidence="2" type="ORF">CEPIT_LOCUS20565</name>
    <name evidence="3" type="ORF">CEPIT_LOCUS43425</name>
</gene>
<name>A0AAV0GGN3_9ASTE</name>
<proteinExistence type="predicted"/>
<dbReference type="PANTHER" id="PTHR37260:SF2">
    <property type="entry name" value="PROTEIN ECERIFERUM 16"/>
    <property type="match status" value="1"/>
</dbReference>
<feature type="compositionally biased region" description="Basic residues" evidence="1">
    <location>
        <begin position="7"/>
        <end position="27"/>
    </location>
</feature>
<feature type="region of interest" description="Disordered" evidence="1">
    <location>
        <begin position="1"/>
        <end position="84"/>
    </location>
</feature>
<sequence>MDTKSLAKSKRAHSLHQSKKNQQHHSSKGASSGPSASTGDKKQSGKQAKEKPAQAHGSRQLPSNWDRYVKEGDDGDGVDSGNLVPQDIVAPKSKGADFAYLISEAKGQARHSSQDVPLFDDVLHDFYQGFGLLLTVKGQSITSWIADDNFGSEDKAPPPDEATFLSLNLHSLAEQLSNATISERLFIEPDSLPELCMEELQKLSESKHEEVPAKRTSEVVSEDCESMYKFFNSPSNATNTTSSSSCVVSISTGKGSQSIDSVKDETLEIKEMENPKIDPNTAAKKPSSAEAELDLLLGSFPVGDVSEVGGNLPLVDMKIDDSVDELLKETSFLINKRKGSVANEAKAAVFRATPASNSFTKSSKLSDDFDSWFDTI</sequence>